<name>A0AAE9E7J0_CAEBR</name>
<keyword evidence="2" id="KW-0732">Signal</keyword>
<accession>A0AAE9E7J0</accession>
<protein>
    <submittedName>
        <fullName evidence="3">Uncharacterized protein</fullName>
    </submittedName>
</protein>
<dbReference type="AlphaFoldDB" id="A0AAE9E7J0"/>
<proteinExistence type="predicted"/>
<feature type="chain" id="PRO_5042089830" evidence="2">
    <location>
        <begin position="18"/>
        <end position="261"/>
    </location>
</feature>
<feature type="signal peptide" evidence="2">
    <location>
        <begin position="1"/>
        <end position="17"/>
    </location>
</feature>
<reference evidence="3 4" key="1">
    <citation type="submission" date="2022-04" db="EMBL/GenBank/DDBJ databases">
        <title>Chromosome-level reference genomes for two strains of Caenorhabditis briggsae: an improved platform for comparative genomics.</title>
        <authorList>
            <person name="Stevens L."/>
            <person name="Andersen E."/>
        </authorList>
    </citation>
    <scope>NUCLEOTIDE SEQUENCE [LARGE SCALE GENOMIC DNA]</scope>
    <source>
        <strain evidence="3">VX34</strain>
        <tissue evidence="3">Whole-organism</tissue>
    </source>
</reference>
<sequence length="261" mass="28283">MRSKILILLALTIVASASSEAFQEPSNPSEPLLPSPEAVNGTFNSTSPSSESPETASMSASSSSATMKPSSSSSESSGSFSTSKIPSSSSESEVSTAVPMTSATLSTQAFPPYAPAEYLEGLLPKDELLQRKAEQAARVQAQAAYVADTSDQIRFRGLSVDIPTLADFFMILKKNQPNFRRTFEEVTKPYVQWTTEKKLSEKPAIYGSFQCFQALPGQIKKVCHGECQQKFKRLIINVACQEEAPELEPHTIRAICCPNGQ</sequence>
<organism evidence="3 4">
    <name type="scientific">Caenorhabditis briggsae</name>
    <dbReference type="NCBI Taxonomy" id="6238"/>
    <lineage>
        <taxon>Eukaryota</taxon>
        <taxon>Metazoa</taxon>
        <taxon>Ecdysozoa</taxon>
        <taxon>Nematoda</taxon>
        <taxon>Chromadorea</taxon>
        <taxon>Rhabditida</taxon>
        <taxon>Rhabditina</taxon>
        <taxon>Rhabditomorpha</taxon>
        <taxon>Rhabditoidea</taxon>
        <taxon>Rhabditidae</taxon>
        <taxon>Peloderinae</taxon>
        <taxon>Caenorhabditis</taxon>
    </lineage>
</organism>
<keyword evidence="4" id="KW-1185">Reference proteome</keyword>
<evidence type="ECO:0000313" key="3">
    <source>
        <dbReference type="EMBL" id="UMM14711.1"/>
    </source>
</evidence>
<evidence type="ECO:0000256" key="2">
    <source>
        <dbReference type="SAM" id="SignalP"/>
    </source>
</evidence>
<feature type="compositionally biased region" description="Low complexity" evidence="1">
    <location>
        <begin position="24"/>
        <end position="37"/>
    </location>
</feature>
<dbReference type="Proteomes" id="UP000829354">
    <property type="component" value="Chromosome I"/>
</dbReference>
<gene>
    <name evidence="3" type="ORF">L5515_002411</name>
</gene>
<feature type="compositionally biased region" description="Low complexity" evidence="1">
    <location>
        <begin position="45"/>
        <end position="95"/>
    </location>
</feature>
<evidence type="ECO:0000256" key="1">
    <source>
        <dbReference type="SAM" id="MobiDB-lite"/>
    </source>
</evidence>
<dbReference type="EMBL" id="CP092620">
    <property type="protein sequence ID" value="UMM14711.1"/>
    <property type="molecule type" value="Genomic_DNA"/>
</dbReference>
<evidence type="ECO:0000313" key="4">
    <source>
        <dbReference type="Proteomes" id="UP000829354"/>
    </source>
</evidence>
<feature type="region of interest" description="Disordered" evidence="1">
    <location>
        <begin position="19"/>
        <end position="95"/>
    </location>
</feature>